<evidence type="ECO:0000313" key="2">
    <source>
        <dbReference type="Proteomes" id="UP001519307"/>
    </source>
</evidence>
<sequence>MSSHSNENDLMQLALYMIPRYMKRIKKYNRRYMEENHEGHSHGHEDQPFIDEKKLIDFLKDNLMEKKDIEHLNKKNNPQGDDLIKKGKEKAKDIIDKAIDADIKEEKTNNTGKPNKSNEAAGIKKAEDINKKNYTDTKINNYYISDFLANFYGKPIKIEFKYSVSNSLDNVLLVYSDEALVKIQNSDNKIFVIPFNNITGIYLKDYLPESQLIKTEIDSKPVKKTMEDYFKSISNKKISIEIINNEKAKFIHEAVIKKVYDNFIMLDNSSIISIGSIILIEELFDKN</sequence>
<dbReference type="Proteomes" id="UP001519307">
    <property type="component" value="Unassembled WGS sequence"/>
</dbReference>
<keyword evidence="2" id="KW-1185">Reference proteome</keyword>
<gene>
    <name evidence="1" type="ORF">J2Z42_000370</name>
</gene>
<organism evidence="1 2">
    <name type="scientific">Clostridium algifaecis</name>
    <dbReference type="NCBI Taxonomy" id="1472040"/>
    <lineage>
        <taxon>Bacteria</taxon>
        <taxon>Bacillati</taxon>
        <taxon>Bacillota</taxon>
        <taxon>Clostridia</taxon>
        <taxon>Eubacteriales</taxon>
        <taxon>Clostridiaceae</taxon>
        <taxon>Clostridium</taxon>
    </lineage>
</organism>
<dbReference type="RefSeq" id="WP_209700648.1">
    <property type="nucleotide sequence ID" value="NZ_JAGGLM010000001.1"/>
</dbReference>
<accession>A0ABS4KNV2</accession>
<proteinExistence type="predicted"/>
<protein>
    <submittedName>
        <fullName evidence="1">Uncharacterized protein</fullName>
    </submittedName>
</protein>
<comment type="caution">
    <text evidence="1">The sequence shown here is derived from an EMBL/GenBank/DDBJ whole genome shotgun (WGS) entry which is preliminary data.</text>
</comment>
<reference evidence="1 2" key="1">
    <citation type="submission" date="2021-03" db="EMBL/GenBank/DDBJ databases">
        <title>Genomic Encyclopedia of Type Strains, Phase IV (KMG-IV): sequencing the most valuable type-strain genomes for metagenomic binning, comparative biology and taxonomic classification.</title>
        <authorList>
            <person name="Goeker M."/>
        </authorList>
    </citation>
    <scope>NUCLEOTIDE SEQUENCE [LARGE SCALE GENOMIC DNA]</scope>
    <source>
        <strain evidence="1 2">DSM 28783</strain>
    </source>
</reference>
<dbReference type="EMBL" id="JAGGLM010000001">
    <property type="protein sequence ID" value="MBP2031705.1"/>
    <property type="molecule type" value="Genomic_DNA"/>
</dbReference>
<name>A0ABS4KNV2_9CLOT</name>
<evidence type="ECO:0000313" key="1">
    <source>
        <dbReference type="EMBL" id="MBP2031705.1"/>
    </source>
</evidence>